<organism evidence="1 2">
    <name type="scientific">Shouchella lehensis G1</name>
    <dbReference type="NCBI Taxonomy" id="1246626"/>
    <lineage>
        <taxon>Bacteria</taxon>
        <taxon>Bacillati</taxon>
        <taxon>Bacillota</taxon>
        <taxon>Bacilli</taxon>
        <taxon>Bacillales</taxon>
        <taxon>Bacillaceae</taxon>
        <taxon>Shouchella</taxon>
    </lineage>
</organism>
<dbReference type="EMBL" id="CP003923">
    <property type="protein sequence ID" value="AIC95253.1"/>
    <property type="molecule type" value="Genomic_DNA"/>
</dbReference>
<dbReference type="eggNOG" id="COG1765">
    <property type="taxonomic scope" value="Bacteria"/>
</dbReference>
<sequence>MLNYKMKDIGYTIDLPYGKLDISGDESAGFRPFQLLVSSIAVCSGGVFRNILDKKRISYKSINIEADVVRNEANVNEVTAVYLTFVIEGAQANVEKLEKALQLATKNCPIVQSVNKSINITETIKII</sequence>
<dbReference type="InterPro" id="IPR003718">
    <property type="entry name" value="OsmC/Ohr_fam"/>
</dbReference>
<accession>A0A060M3W3</accession>
<dbReference type="KEGG" id="ble:BleG1_2688"/>
<gene>
    <name evidence="1" type="ORF">BleG1_2688</name>
</gene>
<dbReference type="HOGENOM" id="CLU_114057_2_0_9"/>
<protein>
    <submittedName>
        <fullName evidence="1">Peroxiredoxin, OsmC(Osmotically inducible)-like protein</fullName>
    </submittedName>
</protein>
<keyword evidence="2" id="KW-1185">Reference proteome</keyword>
<dbReference type="Pfam" id="PF02566">
    <property type="entry name" value="OsmC"/>
    <property type="match status" value="1"/>
</dbReference>
<dbReference type="PANTHER" id="PTHR34352">
    <property type="entry name" value="PROTEIN YHFA"/>
    <property type="match status" value="1"/>
</dbReference>
<dbReference type="InterPro" id="IPR036102">
    <property type="entry name" value="OsmC/Ohrsf"/>
</dbReference>
<dbReference type="Gene3D" id="3.30.300.20">
    <property type="match status" value="1"/>
</dbReference>
<dbReference type="InterPro" id="IPR015946">
    <property type="entry name" value="KH_dom-like_a/b"/>
</dbReference>
<name>A0A060M3W3_9BACI</name>
<evidence type="ECO:0000313" key="1">
    <source>
        <dbReference type="EMBL" id="AIC95253.1"/>
    </source>
</evidence>
<evidence type="ECO:0000313" key="2">
    <source>
        <dbReference type="Proteomes" id="UP000027142"/>
    </source>
</evidence>
<dbReference type="SUPFAM" id="SSF82784">
    <property type="entry name" value="OsmC-like"/>
    <property type="match status" value="1"/>
</dbReference>
<reference evidence="1 2" key="1">
    <citation type="journal article" date="2014" name="Gene">
        <title>A comparative genomic analysis of the alkalitolerant soil bacterium Bacillus lehensis G1.</title>
        <authorList>
            <person name="Noor Y.M."/>
            <person name="Samsulrizal N.H."/>
            <person name="Jema'on N.A."/>
            <person name="Low K.O."/>
            <person name="Ramli A.N."/>
            <person name="Alias N.I."/>
            <person name="Damis S.I."/>
            <person name="Fuzi S.F."/>
            <person name="Isa M.N."/>
            <person name="Murad A.M."/>
            <person name="Raih M.F."/>
            <person name="Bakar F.D."/>
            <person name="Najimudin N."/>
            <person name="Mahadi N.M."/>
            <person name="Illias R.M."/>
        </authorList>
    </citation>
    <scope>NUCLEOTIDE SEQUENCE [LARGE SCALE GENOMIC DNA]</scope>
    <source>
        <strain evidence="1 2">G1</strain>
    </source>
</reference>
<dbReference type="PANTHER" id="PTHR34352:SF1">
    <property type="entry name" value="PROTEIN YHFA"/>
    <property type="match status" value="1"/>
</dbReference>
<dbReference type="AlphaFoldDB" id="A0A060M3W3"/>
<dbReference type="PATRIC" id="fig|1246626.3.peg.2679"/>
<proteinExistence type="predicted"/>
<dbReference type="STRING" id="1246626.BleG1_2688"/>
<dbReference type="Proteomes" id="UP000027142">
    <property type="component" value="Chromosome"/>
</dbReference>